<dbReference type="PANTHER" id="PTHR39948:SF1">
    <property type="entry name" value="GEO11419P1"/>
    <property type="match status" value="1"/>
</dbReference>
<name>A0ABQ9EDL6_TEGGR</name>
<keyword evidence="1" id="KW-0812">Transmembrane</keyword>
<organism evidence="2 3">
    <name type="scientific">Tegillarca granosa</name>
    <name type="common">Malaysian cockle</name>
    <name type="synonym">Anadara granosa</name>
    <dbReference type="NCBI Taxonomy" id="220873"/>
    <lineage>
        <taxon>Eukaryota</taxon>
        <taxon>Metazoa</taxon>
        <taxon>Spiralia</taxon>
        <taxon>Lophotrochozoa</taxon>
        <taxon>Mollusca</taxon>
        <taxon>Bivalvia</taxon>
        <taxon>Autobranchia</taxon>
        <taxon>Pteriomorphia</taxon>
        <taxon>Arcoida</taxon>
        <taxon>Arcoidea</taxon>
        <taxon>Arcidae</taxon>
        <taxon>Tegillarca</taxon>
    </lineage>
</organism>
<keyword evidence="1" id="KW-0472">Membrane</keyword>
<evidence type="ECO:0000256" key="1">
    <source>
        <dbReference type="SAM" id="Phobius"/>
    </source>
</evidence>
<proteinExistence type="predicted"/>
<dbReference type="Proteomes" id="UP001217089">
    <property type="component" value="Unassembled WGS sequence"/>
</dbReference>
<dbReference type="PANTHER" id="PTHR39948">
    <property type="entry name" value="GEO11419P1"/>
    <property type="match status" value="1"/>
</dbReference>
<keyword evidence="1" id="KW-1133">Transmembrane helix</keyword>
<accession>A0ABQ9EDL6</accession>
<gene>
    <name evidence="2" type="ORF">KUTeg_019835</name>
</gene>
<feature type="transmembrane region" description="Helical" evidence="1">
    <location>
        <begin position="24"/>
        <end position="44"/>
    </location>
</feature>
<keyword evidence="3" id="KW-1185">Reference proteome</keyword>
<evidence type="ECO:0000313" key="2">
    <source>
        <dbReference type="EMBL" id="KAJ8303439.1"/>
    </source>
</evidence>
<comment type="caution">
    <text evidence="2">The sequence shown here is derived from an EMBL/GenBank/DDBJ whole genome shotgun (WGS) entry which is preliminary data.</text>
</comment>
<protein>
    <submittedName>
        <fullName evidence="2">Uncharacterized protein</fullName>
    </submittedName>
</protein>
<evidence type="ECO:0000313" key="3">
    <source>
        <dbReference type="Proteomes" id="UP001217089"/>
    </source>
</evidence>
<sequence length="92" mass="10478">MLEINFYRINPTIELKFLQYQNPWPIGFLIAWVYVLLIPFTACIEPLKEVCEAILRVINLPLTCAENMIAMKPLCEGGAPAAKSDNICIFNF</sequence>
<reference evidence="2 3" key="1">
    <citation type="submission" date="2022-12" db="EMBL/GenBank/DDBJ databases">
        <title>Chromosome-level genome of Tegillarca granosa.</title>
        <authorList>
            <person name="Kim J."/>
        </authorList>
    </citation>
    <scope>NUCLEOTIDE SEQUENCE [LARGE SCALE GENOMIC DNA]</scope>
    <source>
        <strain evidence="2">Teg-2019</strain>
        <tissue evidence="2">Adductor muscle</tissue>
    </source>
</reference>
<dbReference type="EMBL" id="JARBDR010000917">
    <property type="protein sequence ID" value="KAJ8303439.1"/>
    <property type="molecule type" value="Genomic_DNA"/>
</dbReference>